<dbReference type="PANTHER" id="PTHR21240:SF28">
    <property type="entry name" value="ISO-OROTATE DECARBOXYLASE (EUROFUNG)"/>
    <property type="match status" value="1"/>
</dbReference>
<evidence type="ECO:0000256" key="2">
    <source>
        <dbReference type="SAM" id="MobiDB-lite"/>
    </source>
</evidence>
<feature type="domain" description="Amidohydrolase-related" evidence="3">
    <location>
        <begin position="114"/>
        <end position="386"/>
    </location>
</feature>
<evidence type="ECO:0000313" key="5">
    <source>
        <dbReference type="Proteomes" id="UP000292627"/>
    </source>
</evidence>
<dbReference type="SUPFAM" id="SSF51556">
    <property type="entry name" value="Metallo-dependent hydrolases"/>
    <property type="match status" value="1"/>
</dbReference>
<evidence type="ECO:0000259" key="3">
    <source>
        <dbReference type="Pfam" id="PF04909"/>
    </source>
</evidence>
<name>A0A4Q8L736_9GAMM</name>
<organism evidence="4 5">
    <name type="scientific">Pseudoxanthomonas winnipegensis</name>
    <dbReference type="NCBI Taxonomy" id="2480810"/>
    <lineage>
        <taxon>Bacteria</taxon>
        <taxon>Pseudomonadati</taxon>
        <taxon>Pseudomonadota</taxon>
        <taxon>Gammaproteobacteria</taxon>
        <taxon>Lysobacterales</taxon>
        <taxon>Lysobacteraceae</taxon>
        <taxon>Pseudoxanthomonas</taxon>
    </lineage>
</organism>
<dbReference type="OrthoDB" id="5450317at2"/>
<sequence length="398" mass="43013">MAGRGDGRPSPVPPARSRGSASAPWRRTTTGRVRAAGRGGRRGACAAASRAGRTSWRSLGRPGGHEFAIRRILGAPGCVFKRYPTPHGGTIVPLLLALALSSAPTCVAGVEPVIDIHIHSYERDGRFEARVPNPGDGQPMRVFNGADHARATAAALREAGVVRAIVGGASTATDDRVIALDPARLRGGFEIDDIPDAAMLDQIRARHAAGKLAMIGEVEYQYHGIAHDDPRLEPLWALAEALDVPIAVHSGAGPAGIVYRGQPLHRERLGNASSFEEVLVRHPRMKLIILHAGWPFLDDTVALLHAYPQVYVDLGAIDWAEPRPLMDHYLRQLMIYGFGKRILFGSDQMVWPEATAQAIARFRTAPYLSDAQRRDILFNNAVRLFGWTDLADCGKAGG</sequence>
<accession>A0A4Q8L736</accession>
<reference evidence="4 5" key="1">
    <citation type="submission" date="2019-02" db="EMBL/GenBank/DDBJ databases">
        <title>WGS of Pseudoxanthomonas species novum from clinical isolates.</title>
        <authorList>
            <person name="Bernier A.-M."/>
            <person name="Bernard K."/>
            <person name="Vachon A."/>
        </authorList>
    </citation>
    <scope>NUCLEOTIDE SEQUENCE [LARGE SCALE GENOMIC DNA]</scope>
    <source>
        <strain evidence="4 5">NML171200</strain>
    </source>
</reference>
<proteinExistence type="predicted"/>
<dbReference type="AlphaFoldDB" id="A0A4Q8L736"/>
<gene>
    <name evidence="4" type="ORF">EA660_14130</name>
</gene>
<dbReference type="Pfam" id="PF04909">
    <property type="entry name" value="Amidohydro_2"/>
    <property type="match status" value="1"/>
</dbReference>
<dbReference type="GO" id="GO:0019748">
    <property type="term" value="P:secondary metabolic process"/>
    <property type="evidence" value="ECO:0007669"/>
    <property type="project" value="TreeGrafter"/>
</dbReference>
<feature type="region of interest" description="Disordered" evidence="2">
    <location>
        <begin position="1"/>
        <end position="49"/>
    </location>
</feature>
<dbReference type="InterPro" id="IPR006680">
    <property type="entry name" value="Amidohydro-rel"/>
</dbReference>
<dbReference type="Proteomes" id="UP000292627">
    <property type="component" value="Unassembled WGS sequence"/>
</dbReference>
<comment type="caution">
    <text evidence="4">The sequence shown here is derived from an EMBL/GenBank/DDBJ whole genome shotgun (WGS) entry which is preliminary data.</text>
</comment>
<feature type="compositionally biased region" description="Low complexity" evidence="2">
    <location>
        <begin position="26"/>
        <end position="36"/>
    </location>
</feature>
<protein>
    <recommendedName>
        <fullName evidence="3">Amidohydrolase-related domain-containing protein</fullName>
    </recommendedName>
</protein>
<dbReference type="InterPro" id="IPR032466">
    <property type="entry name" value="Metal_Hydrolase"/>
</dbReference>
<keyword evidence="1" id="KW-0456">Lyase</keyword>
<dbReference type="InterPro" id="IPR032465">
    <property type="entry name" value="ACMSD"/>
</dbReference>
<evidence type="ECO:0000313" key="4">
    <source>
        <dbReference type="EMBL" id="TAA23759.1"/>
    </source>
</evidence>
<dbReference type="GO" id="GO:0016787">
    <property type="term" value="F:hydrolase activity"/>
    <property type="evidence" value="ECO:0007669"/>
    <property type="project" value="InterPro"/>
</dbReference>
<dbReference type="GO" id="GO:0016831">
    <property type="term" value="F:carboxy-lyase activity"/>
    <property type="evidence" value="ECO:0007669"/>
    <property type="project" value="InterPro"/>
</dbReference>
<dbReference type="PANTHER" id="PTHR21240">
    <property type="entry name" value="2-AMINO-3-CARBOXYLMUCONATE-6-SEMIALDEHYDE DECARBOXYLASE"/>
    <property type="match status" value="1"/>
</dbReference>
<dbReference type="Gene3D" id="3.20.20.140">
    <property type="entry name" value="Metal-dependent hydrolases"/>
    <property type="match status" value="1"/>
</dbReference>
<dbReference type="EMBL" id="SHMC01000005">
    <property type="protein sequence ID" value="TAA23759.1"/>
    <property type="molecule type" value="Genomic_DNA"/>
</dbReference>
<dbReference type="GO" id="GO:0005737">
    <property type="term" value="C:cytoplasm"/>
    <property type="evidence" value="ECO:0007669"/>
    <property type="project" value="TreeGrafter"/>
</dbReference>
<evidence type="ECO:0000256" key="1">
    <source>
        <dbReference type="ARBA" id="ARBA00023239"/>
    </source>
</evidence>